<dbReference type="SMART" id="SM00717">
    <property type="entry name" value="SANT"/>
    <property type="match status" value="1"/>
</dbReference>
<organism evidence="2">
    <name type="scientific">Hexamita inflata</name>
    <dbReference type="NCBI Taxonomy" id="28002"/>
    <lineage>
        <taxon>Eukaryota</taxon>
        <taxon>Metamonada</taxon>
        <taxon>Diplomonadida</taxon>
        <taxon>Hexamitidae</taxon>
        <taxon>Hexamitinae</taxon>
        <taxon>Hexamita</taxon>
    </lineage>
</organism>
<proteinExistence type="predicted"/>
<dbReference type="InterPro" id="IPR001005">
    <property type="entry name" value="SANT/Myb"/>
</dbReference>
<reference evidence="2" key="1">
    <citation type="submission" date="2023-06" db="EMBL/GenBank/DDBJ databases">
        <authorList>
            <person name="Kurt Z."/>
        </authorList>
    </citation>
    <scope>NUCLEOTIDE SEQUENCE</scope>
</reference>
<evidence type="ECO:0000313" key="4">
    <source>
        <dbReference type="Proteomes" id="UP001642409"/>
    </source>
</evidence>
<dbReference type="InterPro" id="IPR009057">
    <property type="entry name" value="Homeodomain-like_sf"/>
</dbReference>
<evidence type="ECO:0000313" key="2">
    <source>
        <dbReference type="EMBL" id="CAI9943775.1"/>
    </source>
</evidence>
<dbReference type="EMBL" id="CATOUU010000718">
    <property type="protein sequence ID" value="CAI9943775.1"/>
    <property type="molecule type" value="Genomic_DNA"/>
</dbReference>
<reference evidence="3 4" key="2">
    <citation type="submission" date="2024-07" db="EMBL/GenBank/DDBJ databases">
        <authorList>
            <person name="Akdeniz Z."/>
        </authorList>
    </citation>
    <scope>NUCLEOTIDE SEQUENCE [LARGE SCALE GENOMIC DNA]</scope>
</reference>
<comment type="caution">
    <text evidence="2">The sequence shown here is derived from an EMBL/GenBank/DDBJ whole genome shotgun (WGS) entry which is preliminary data.</text>
</comment>
<keyword evidence="4" id="KW-1185">Reference proteome</keyword>
<dbReference type="Proteomes" id="UP001642409">
    <property type="component" value="Unassembled WGS sequence"/>
</dbReference>
<evidence type="ECO:0000313" key="3">
    <source>
        <dbReference type="EMBL" id="CAL6046251.1"/>
    </source>
</evidence>
<dbReference type="AlphaFoldDB" id="A0AA86PYZ2"/>
<sequence length="144" mass="17337">MNLEHKEFGSYNLYYSYMRDIRSRQLFHIQTMKSGQLWTENEVEQYQDLIEKYITDFRQIAIEMNRTYSQIRSHYYNLQRKPNVRALKINDKLPNQSRTVNNSVNQMVGGCTISSSQYLSLYDSKQIKYIANPQYTYIIFEDLD</sequence>
<name>A0AA86PYZ2_9EUKA</name>
<gene>
    <name evidence="2" type="ORF">HINF_LOCUS31420</name>
    <name evidence="3" type="ORF">HINF_LOCUS41637</name>
</gene>
<protein>
    <submittedName>
        <fullName evidence="2">SANT/Myb domain</fullName>
    </submittedName>
    <submittedName>
        <fullName evidence="3">SANT/Myb_domain</fullName>
    </submittedName>
</protein>
<dbReference type="CDD" id="cd00167">
    <property type="entry name" value="SANT"/>
    <property type="match status" value="1"/>
</dbReference>
<dbReference type="Pfam" id="PF13921">
    <property type="entry name" value="Myb_DNA-bind_6"/>
    <property type="match status" value="1"/>
</dbReference>
<evidence type="ECO:0000259" key="1">
    <source>
        <dbReference type="SMART" id="SM00717"/>
    </source>
</evidence>
<accession>A0AA86PYZ2</accession>
<dbReference type="EMBL" id="CAXDID020000167">
    <property type="protein sequence ID" value="CAL6046251.1"/>
    <property type="molecule type" value="Genomic_DNA"/>
</dbReference>
<dbReference type="SUPFAM" id="SSF46689">
    <property type="entry name" value="Homeodomain-like"/>
    <property type="match status" value="1"/>
</dbReference>
<feature type="domain" description="Myb-like" evidence="1">
    <location>
        <begin position="34"/>
        <end position="81"/>
    </location>
</feature>
<dbReference type="Gene3D" id="1.10.10.60">
    <property type="entry name" value="Homeodomain-like"/>
    <property type="match status" value="1"/>
</dbReference>